<comment type="caution">
    <text evidence="2">The sequence shown here is derived from an EMBL/GenBank/DDBJ whole genome shotgun (WGS) entry which is preliminary data.</text>
</comment>
<accession>A0A9J6FL09</accession>
<dbReference type="Gene3D" id="3.80.10.10">
    <property type="entry name" value="Ribonuclease Inhibitor"/>
    <property type="match status" value="1"/>
</dbReference>
<evidence type="ECO:0000313" key="3">
    <source>
        <dbReference type="Proteomes" id="UP000821853"/>
    </source>
</evidence>
<feature type="region of interest" description="Disordered" evidence="1">
    <location>
        <begin position="152"/>
        <end position="178"/>
    </location>
</feature>
<feature type="compositionally biased region" description="Basic and acidic residues" evidence="1">
    <location>
        <begin position="167"/>
        <end position="178"/>
    </location>
</feature>
<gene>
    <name evidence="2" type="ORF">HPB48_001211</name>
</gene>
<dbReference type="SUPFAM" id="SSF52047">
    <property type="entry name" value="RNI-like"/>
    <property type="match status" value="1"/>
</dbReference>
<protein>
    <submittedName>
        <fullName evidence="2">Uncharacterized protein</fullName>
    </submittedName>
</protein>
<dbReference type="EMBL" id="JABSTR010000001">
    <property type="protein sequence ID" value="KAH9362692.1"/>
    <property type="molecule type" value="Genomic_DNA"/>
</dbReference>
<organism evidence="2 3">
    <name type="scientific">Haemaphysalis longicornis</name>
    <name type="common">Bush tick</name>
    <dbReference type="NCBI Taxonomy" id="44386"/>
    <lineage>
        <taxon>Eukaryota</taxon>
        <taxon>Metazoa</taxon>
        <taxon>Ecdysozoa</taxon>
        <taxon>Arthropoda</taxon>
        <taxon>Chelicerata</taxon>
        <taxon>Arachnida</taxon>
        <taxon>Acari</taxon>
        <taxon>Parasitiformes</taxon>
        <taxon>Ixodida</taxon>
        <taxon>Ixodoidea</taxon>
        <taxon>Ixodidae</taxon>
        <taxon>Haemaphysalinae</taxon>
        <taxon>Haemaphysalis</taxon>
    </lineage>
</organism>
<keyword evidence="3" id="KW-1185">Reference proteome</keyword>
<dbReference type="VEuPathDB" id="VectorBase:HLOH_046528"/>
<reference evidence="2 3" key="1">
    <citation type="journal article" date="2020" name="Cell">
        <title>Large-Scale Comparative Analyses of Tick Genomes Elucidate Their Genetic Diversity and Vector Capacities.</title>
        <authorList>
            <consortium name="Tick Genome and Microbiome Consortium (TIGMIC)"/>
            <person name="Jia N."/>
            <person name="Wang J."/>
            <person name="Shi W."/>
            <person name="Du L."/>
            <person name="Sun Y."/>
            <person name="Zhan W."/>
            <person name="Jiang J.F."/>
            <person name="Wang Q."/>
            <person name="Zhang B."/>
            <person name="Ji P."/>
            <person name="Bell-Sakyi L."/>
            <person name="Cui X.M."/>
            <person name="Yuan T.T."/>
            <person name="Jiang B.G."/>
            <person name="Yang W.F."/>
            <person name="Lam T.T."/>
            <person name="Chang Q.C."/>
            <person name="Ding S.J."/>
            <person name="Wang X.J."/>
            <person name="Zhu J.G."/>
            <person name="Ruan X.D."/>
            <person name="Zhao L."/>
            <person name="Wei J.T."/>
            <person name="Ye R.Z."/>
            <person name="Que T.C."/>
            <person name="Du C.H."/>
            <person name="Zhou Y.H."/>
            <person name="Cheng J.X."/>
            <person name="Dai P.F."/>
            <person name="Guo W.B."/>
            <person name="Han X.H."/>
            <person name="Huang E.J."/>
            <person name="Li L.F."/>
            <person name="Wei W."/>
            <person name="Gao Y.C."/>
            <person name="Liu J.Z."/>
            <person name="Shao H.Z."/>
            <person name="Wang X."/>
            <person name="Wang C.C."/>
            <person name="Yang T.C."/>
            <person name="Huo Q.B."/>
            <person name="Li W."/>
            <person name="Chen H.Y."/>
            <person name="Chen S.E."/>
            <person name="Zhou L.G."/>
            <person name="Ni X.B."/>
            <person name="Tian J.H."/>
            <person name="Sheng Y."/>
            <person name="Liu T."/>
            <person name="Pan Y.S."/>
            <person name="Xia L.Y."/>
            <person name="Li J."/>
            <person name="Zhao F."/>
            <person name="Cao W.C."/>
        </authorList>
    </citation>
    <scope>NUCLEOTIDE SEQUENCE [LARGE SCALE GENOMIC DNA]</scope>
    <source>
        <strain evidence="2">HaeL-2018</strain>
    </source>
</reference>
<dbReference type="AlphaFoldDB" id="A0A9J6FL09"/>
<evidence type="ECO:0000313" key="2">
    <source>
        <dbReference type="EMBL" id="KAH9362692.1"/>
    </source>
</evidence>
<dbReference type="Proteomes" id="UP000821853">
    <property type="component" value="Chromosome 1"/>
</dbReference>
<evidence type="ECO:0000256" key="1">
    <source>
        <dbReference type="SAM" id="MobiDB-lite"/>
    </source>
</evidence>
<sequence>MLAKNQGLRSLTFEGCRISSHVVLSVSDGLHQNSTLERLDSSTCSLMFPAAEVLWMALGVNQTQRSLNLGTAASRESEMLWEVLARDNSFGRPQMGWGHWDAPMQSMVLLNSYPTDLHLCQALFLGGDSFSVLLQTVASSVHLKKPGSQLYRSHHKRVGSGELPQSTRDEQVREASCC</sequence>
<dbReference type="InterPro" id="IPR032675">
    <property type="entry name" value="LRR_dom_sf"/>
</dbReference>
<name>A0A9J6FL09_HAELO</name>
<proteinExistence type="predicted"/>